<dbReference type="Proteomes" id="UP000532829">
    <property type="component" value="Chromosome"/>
</dbReference>
<dbReference type="EMBL" id="UGMG01000001">
    <property type="protein sequence ID" value="STV69852.1"/>
    <property type="molecule type" value="Genomic_DNA"/>
</dbReference>
<dbReference type="Proteomes" id="UP000255239">
    <property type="component" value="Unassembled WGS sequence"/>
</dbReference>
<evidence type="ECO:0000313" key="45">
    <source>
        <dbReference type="Proteomes" id="UP000275975"/>
    </source>
</evidence>
<evidence type="ECO:0000313" key="14">
    <source>
        <dbReference type="EMBL" id="MUA40394.1"/>
    </source>
</evidence>
<dbReference type="GO" id="GO:0015627">
    <property type="term" value="C:type II protein secretion system complex"/>
    <property type="evidence" value="ECO:0007669"/>
    <property type="project" value="InterPro"/>
</dbReference>
<evidence type="ECO:0000313" key="26">
    <source>
        <dbReference type="EMBL" id="STT91747.1"/>
    </source>
</evidence>
<dbReference type="EMBL" id="CP063008">
    <property type="protein sequence ID" value="QOU51022.1"/>
    <property type="molecule type" value="Genomic_DNA"/>
</dbReference>
<reference evidence="32 48" key="11">
    <citation type="submission" date="2019-03" db="EMBL/GenBank/DDBJ databases">
        <title>Multidrug-Resistant Klebsiella pneumoniae Clinical Bloodstream Isolates in Shanghai, China.</title>
        <authorList>
            <person name="Wang S."/>
        </authorList>
    </citation>
    <scope>NUCLEOTIDE SEQUENCE [LARGE SCALE GENOMIC DNA]</scope>
    <source>
        <strain evidence="32 48">RJ1071</strain>
    </source>
</reference>
<evidence type="ECO:0000256" key="4">
    <source>
        <dbReference type="ARBA" id="ARBA00022448"/>
    </source>
</evidence>
<dbReference type="KEGG" id="kpb:FH42_21585"/>
<evidence type="ECO:0000313" key="37">
    <source>
        <dbReference type="Proteomes" id="UP000250675"/>
    </source>
</evidence>
<evidence type="ECO:0000313" key="35">
    <source>
        <dbReference type="Proteomes" id="UP000077826"/>
    </source>
</evidence>
<dbReference type="Proteomes" id="UP000254103">
    <property type="component" value="Unassembled WGS sequence"/>
</dbReference>
<evidence type="ECO:0000313" key="25">
    <source>
        <dbReference type="EMBL" id="SQC48204.1"/>
    </source>
</evidence>
<evidence type="ECO:0000313" key="38">
    <source>
        <dbReference type="Proteomes" id="UP000251721"/>
    </source>
</evidence>
<dbReference type="EMBL" id="PCFF01000002">
    <property type="protein sequence ID" value="PVU64063.1"/>
    <property type="molecule type" value="Genomic_DNA"/>
</dbReference>
<dbReference type="OMA" id="NDIAFEG"/>
<evidence type="ECO:0000256" key="1">
    <source>
        <dbReference type="ARBA" id="ARBA00004533"/>
    </source>
</evidence>
<reference evidence="18 52" key="16">
    <citation type="submission" date="2021-01" db="EMBL/GenBank/DDBJ databases">
        <title>Genome sequencing of apramycin resistant K. pneumoniae.</title>
        <authorList>
            <person name="Chen L."/>
            <person name="Kreiswirth B."/>
        </authorList>
    </citation>
    <scope>NUCLEOTIDE SEQUENCE [LARGE SCALE GENOMIC DNA]</scope>
    <source>
        <strain evidence="18 52">59493</strain>
    </source>
</reference>
<evidence type="ECO:0000313" key="12">
    <source>
        <dbReference type="EMBL" id="KII09031.1"/>
    </source>
</evidence>
<evidence type="ECO:0000313" key="15">
    <source>
        <dbReference type="EMBL" id="PVU64063.1"/>
    </source>
</evidence>
<dbReference type="RefSeq" id="WP_004145897.1">
    <property type="nucleotide sequence ID" value="NZ_AP018671.1"/>
</dbReference>
<dbReference type="Proteomes" id="UP000439817">
    <property type="component" value="Chromosome"/>
</dbReference>
<evidence type="ECO:0000313" key="27">
    <source>
        <dbReference type="EMBL" id="STV69852.1"/>
    </source>
</evidence>
<evidence type="ECO:0000313" key="21">
    <source>
        <dbReference type="EMBL" id="ROH01294.1"/>
    </source>
</evidence>
<reference evidence="22 45" key="10">
    <citation type="journal article" date="2019" name="Antimicrob. Agents Chemother.">
        <title>Applying Rapid Whole Genome Sequencing to Predict Phenotypic Antimicrobial Susceptibility Testing Results Among Carbapenem-Resistant Klebsiella pneumoniae Clinical Isolates.</title>
        <authorList>
            <person name="Tamma P.D."/>
            <person name="Fan Y."/>
            <person name="Bergman Y."/>
            <person name="Pertea G."/>
            <person name="Kazmi A."/>
            <person name="Lewis S."/>
            <person name="Carroll K.C."/>
            <person name="Schatz M.C."/>
            <person name="Timp W."/>
            <person name="Simner P.J."/>
        </authorList>
    </citation>
    <scope>NUCLEOTIDE SEQUENCE [LARGE SCALE GENOMIC DNA]</scope>
    <source>
        <strain evidence="22 45">KLPN_104</strain>
    </source>
</reference>
<evidence type="ECO:0000313" key="39">
    <source>
        <dbReference type="Proteomes" id="UP000254103"/>
    </source>
</evidence>
<dbReference type="EMBL" id="QRCF01000020">
    <property type="protein sequence ID" value="RDT89044.1"/>
    <property type="molecule type" value="Genomic_DNA"/>
</dbReference>
<dbReference type="EMBL" id="UGLJ01000002">
    <property type="protein sequence ID" value="STT91747.1"/>
    <property type="molecule type" value="Genomic_DNA"/>
</dbReference>
<keyword evidence="8" id="KW-0653">Protein transport</keyword>
<evidence type="ECO:0000256" key="6">
    <source>
        <dbReference type="ARBA" id="ARBA00022519"/>
    </source>
</evidence>
<evidence type="ECO:0000313" key="43">
    <source>
        <dbReference type="Proteomes" id="UP000258905"/>
    </source>
</evidence>
<evidence type="ECO:0000256" key="3">
    <source>
        <dbReference type="ARBA" id="ARBA00021563"/>
    </source>
</evidence>
<protein>
    <recommendedName>
        <fullName evidence="3">Type II secretion system protein N</fullName>
    </recommendedName>
    <alternativeName>
        <fullName evidence="10">General secretion pathway protein N</fullName>
    </alternativeName>
</protein>
<dbReference type="KEGG" id="kpne:KU54_022115"/>
<comment type="subcellular location">
    <subcellularLocation>
        <location evidence="1">Cell inner membrane</location>
    </subcellularLocation>
</comment>
<dbReference type="EMBL" id="CAAGWG010000017">
    <property type="protein sequence ID" value="VGD30562.1"/>
    <property type="molecule type" value="Genomic_DNA"/>
</dbReference>
<name>A0A060VGU3_KLEPN</name>
<dbReference type="InterPro" id="IPR022792">
    <property type="entry name" value="T2SS_protein-GspN"/>
</dbReference>
<evidence type="ECO:0000313" key="36">
    <source>
        <dbReference type="Proteomes" id="UP000245817"/>
    </source>
</evidence>
<dbReference type="EMBL" id="WNPO01000016">
    <property type="protein sequence ID" value="MUA40394.1"/>
    <property type="molecule type" value="Genomic_DNA"/>
</dbReference>
<reference evidence="22" key="9">
    <citation type="submission" date="2018-10" db="EMBL/GenBank/DDBJ databases">
        <authorList>
            <person name="Fan Y."/>
            <person name="Timp W."/>
            <person name="Bergman Y."/>
            <person name="Tamma P."/>
            <person name="Simner P."/>
        </authorList>
    </citation>
    <scope>NUCLEOTIDE SEQUENCE</scope>
    <source>
        <strain evidence="22">KLPN_104</strain>
    </source>
</reference>
<dbReference type="EMBL" id="QOHW01000020">
    <property type="protein sequence ID" value="RBZ19074.1"/>
    <property type="molecule type" value="Genomic_DNA"/>
</dbReference>
<dbReference type="EMBL" id="CP066534">
    <property type="protein sequence ID" value="QQL34661.1"/>
    <property type="molecule type" value="Genomic_DNA"/>
</dbReference>
<evidence type="ECO:0000313" key="20">
    <source>
        <dbReference type="EMBL" id="RDT89044.1"/>
    </source>
</evidence>
<reference evidence="15 36" key="2">
    <citation type="submission" date="2017-09" db="EMBL/GenBank/DDBJ databases">
        <title>Molecular Epidemiology of Livestock-Associated Methicillin Resistant Staphylococcus aureus (LA-MRSA) and Extended-Spectrum Beta-Lactamase (ESBL)-Producing Enterobacteriaceae in Pigs and Exposed Workers in Cameroon and South Africa.</title>
        <authorList>
            <person name="Founou L."/>
            <person name="Founou R.C."/>
            <person name="Allam M."/>
            <person name="Ismail A."/>
            <person name="Essack S.Y."/>
        </authorList>
    </citation>
    <scope>NUCLEOTIDE SEQUENCE [LARGE SCALE GENOMIC DNA]</scope>
    <source>
        <strain evidence="15 36">HH516E4IA</strain>
    </source>
</reference>
<dbReference type="Proteomes" id="UP000255167">
    <property type="component" value="Unassembled WGS sequence"/>
</dbReference>
<evidence type="ECO:0000313" key="19">
    <source>
        <dbReference type="EMBL" id="RBZ19074.1"/>
    </source>
</evidence>
<dbReference type="GO" id="GO:0015628">
    <property type="term" value="P:protein secretion by the type II secretion system"/>
    <property type="evidence" value="ECO:0007669"/>
    <property type="project" value="InterPro"/>
</dbReference>
<evidence type="ECO:0000256" key="7">
    <source>
        <dbReference type="ARBA" id="ARBA00022692"/>
    </source>
</evidence>
<evidence type="ECO:0000313" key="49">
    <source>
        <dbReference type="Proteomes" id="UP000439817"/>
    </source>
</evidence>
<evidence type="ECO:0000313" key="31">
    <source>
        <dbReference type="EMBL" id="SXG18584.1"/>
    </source>
</evidence>
<gene>
    <name evidence="31" type="primary">outN</name>
    <name evidence="21" type="ORF">BL124_00006880</name>
    <name evidence="15" type="ORF">CP554_02465</name>
    <name evidence="19" type="ORF">DM078_21585</name>
    <name evidence="20" type="ORF">DW286_17800</name>
    <name evidence="32" type="ORF">E1814_01420</name>
    <name evidence="22" type="ORF">EAO17_18555</name>
    <name evidence="16" type="ORF">GJJ08_022250</name>
    <name evidence="13" type="ORF">GJJ18_04740</name>
    <name evidence="14" type="ORF">GNF00_11085</name>
    <name evidence="17" type="ORF">H3G96_005375</name>
    <name evidence="18" type="ORF">JMZ77_21915</name>
    <name evidence="12" type="ORF">LS45_00345</name>
    <name evidence="27" type="ORF">NCTC11679_04686</name>
    <name evidence="25" type="ORF">NCTC13465_04394</name>
    <name evidence="26" type="ORF">NCTC5052_00090</name>
    <name evidence="28" type="ORF">NCTC9617_05230</name>
    <name evidence="24" type="ORF">NCTC9645_03091</name>
    <name evidence="33" type="ORF">SAMEA104567804_04133</name>
    <name evidence="23" type="ORF">SAMEA2273558_03033</name>
    <name evidence="31" type="ORF">SAMEA3499874_04483</name>
    <name evidence="29" type="ORF">SAMEA3649591_04600</name>
    <name evidence="30" type="ORF">SAMEA3720909_04448</name>
</gene>
<dbReference type="Proteomes" id="UP000485085">
    <property type="component" value="Unassembled WGS sequence"/>
</dbReference>
<dbReference type="Proteomes" id="UP000294951">
    <property type="component" value="Unassembled WGS sequence"/>
</dbReference>
<dbReference type="EMBL" id="JRRF01000001">
    <property type="protein sequence ID" value="KII09031.1"/>
    <property type="molecule type" value="Genomic_DNA"/>
</dbReference>
<dbReference type="EMBL" id="FLDK01000007">
    <property type="protein sequence ID" value="SBH24784.1"/>
    <property type="molecule type" value="Genomic_DNA"/>
</dbReference>
<dbReference type="Proteomes" id="UP000258905">
    <property type="component" value="Unassembled WGS sequence"/>
</dbReference>
<dbReference type="Proteomes" id="UP000031820">
    <property type="component" value="Unassembled WGS sequence"/>
</dbReference>
<evidence type="ECO:0000256" key="2">
    <source>
        <dbReference type="ARBA" id="ARBA00007208"/>
    </source>
</evidence>
<dbReference type="EMBL" id="MPYG04000055">
    <property type="protein sequence ID" value="ROH01294.1"/>
    <property type="molecule type" value="Genomic_DNA"/>
</dbReference>
<evidence type="ECO:0000256" key="8">
    <source>
        <dbReference type="ARBA" id="ARBA00022927"/>
    </source>
</evidence>
<reference evidence="21 46" key="8">
    <citation type="submission" date="2018-10" db="EMBL/GenBank/DDBJ databases">
        <authorList>
            <person name="Vanduin D."/>
            <person name="Fouts D."/>
            <person name="Wright M."/>
            <person name="Sutton G."/>
            <person name="Nguyen K."/>
            <person name="Kreiswirth B."/>
            <person name="Chen L."/>
            <person name="Rojas L."/>
            <person name="Hujer A."/>
            <person name="Hujer K."/>
            <person name="Bonomo R."/>
            <person name="Adams M."/>
        </authorList>
    </citation>
    <scope>NUCLEOTIDE SEQUENCE [LARGE SCALE GENOMIC DNA]</scope>
    <source>
        <strain evidence="21 46">CRK0165</strain>
    </source>
</reference>
<evidence type="ECO:0000313" key="34">
    <source>
        <dbReference type="Proteomes" id="UP000031820"/>
    </source>
</evidence>
<evidence type="ECO:0000313" key="18">
    <source>
        <dbReference type="EMBL" id="QQZ70807.1"/>
    </source>
</evidence>
<evidence type="ECO:0000313" key="13">
    <source>
        <dbReference type="EMBL" id="MRL34737.1"/>
    </source>
</evidence>
<evidence type="ECO:0000313" key="52">
    <source>
        <dbReference type="Proteomes" id="UP000595568"/>
    </source>
</evidence>
<evidence type="ECO:0000313" key="47">
    <source>
        <dbReference type="Proteomes" id="UP000294876"/>
    </source>
</evidence>
<evidence type="ECO:0000313" key="50">
    <source>
        <dbReference type="Proteomes" id="UP000485085"/>
    </source>
</evidence>
<proteinExistence type="inferred from homology"/>
<evidence type="ECO:0000256" key="5">
    <source>
        <dbReference type="ARBA" id="ARBA00022475"/>
    </source>
</evidence>
<keyword evidence="9" id="KW-0472">Membrane</keyword>
<dbReference type="Proteomes" id="UP000257587">
    <property type="component" value="Unassembled WGS sequence"/>
</dbReference>
<evidence type="ECO:0000256" key="10">
    <source>
        <dbReference type="ARBA" id="ARBA00030772"/>
    </source>
</evidence>
<keyword evidence="6" id="KW-0997">Cell inner membrane</keyword>
<dbReference type="EMBL" id="UJHH01000025">
    <property type="protein sequence ID" value="SWF76020.1"/>
    <property type="molecule type" value="Genomic_DNA"/>
</dbReference>
<dbReference type="Pfam" id="PF01203">
    <property type="entry name" value="T2SSN"/>
    <property type="match status" value="1"/>
</dbReference>
<evidence type="ECO:0000313" key="23">
    <source>
        <dbReference type="EMBL" id="SBH24784.1"/>
    </source>
</evidence>
<dbReference type="Proteomes" id="UP000251721">
    <property type="component" value="Unassembled WGS sequence"/>
</dbReference>
<dbReference type="GO" id="GO:0005886">
    <property type="term" value="C:plasma membrane"/>
    <property type="evidence" value="ECO:0007669"/>
    <property type="project" value="UniProtKB-SubCell"/>
</dbReference>
<dbReference type="EMBL" id="UIUC01000024">
    <property type="protein sequence ID" value="SVN66549.1"/>
    <property type="molecule type" value="Genomic_DNA"/>
</dbReference>
<dbReference type="Proteomes" id="UP000259364">
    <property type="component" value="Unassembled WGS sequence"/>
</dbReference>
<dbReference type="KEGG" id="kpnu:LI86_21955"/>
<evidence type="ECO:0000313" key="44">
    <source>
        <dbReference type="Proteomes" id="UP000259364"/>
    </source>
</evidence>
<dbReference type="Proteomes" id="UP000250675">
    <property type="component" value="Unassembled WGS sequence"/>
</dbReference>
<comment type="similarity">
    <text evidence="2">Belongs to the GSP N family.</text>
</comment>
<dbReference type="EMBL" id="UKAW01000018">
    <property type="protein sequence ID" value="SXG18584.1"/>
    <property type="molecule type" value="Genomic_DNA"/>
</dbReference>
<evidence type="ECO:0000313" key="40">
    <source>
        <dbReference type="Proteomes" id="UP000255167"/>
    </source>
</evidence>
<evidence type="ECO:0000256" key="11">
    <source>
        <dbReference type="SAM" id="MobiDB-lite"/>
    </source>
</evidence>
<evidence type="ECO:0000256" key="9">
    <source>
        <dbReference type="ARBA" id="ARBA00023136"/>
    </source>
</evidence>
<accession>A0A060VGU3</accession>
<evidence type="ECO:0000313" key="17">
    <source>
        <dbReference type="EMBL" id="QQL34661.1"/>
    </source>
</evidence>
<accession>A0A0J2JD29</accession>
<dbReference type="EMBL" id="UASO01000004">
    <property type="protein sequence ID" value="SQC22717.1"/>
    <property type="molecule type" value="Genomic_DNA"/>
</dbReference>
<reference evidence="20" key="4">
    <citation type="submission" date="2018-07" db="EMBL/GenBank/DDBJ databases">
        <title>Draft genome sequence of Klebsiella pneumoniae K293.</title>
        <authorList>
            <person name="He F."/>
        </authorList>
    </citation>
    <scope>NUCLEOTIDE SEQUENCE</scope>
    <source>
        <strain evidence="20">K293</strain>
    </source>
</reference>
<dbReference type="Proteomes" id="UP000254657">
    <property type="component" value="Unassembled WGS sequence"/>
</dbReference>
<dbReference type="Proteomes" id="UP000294876">
    <property type="component" value="Unassembled WGS sequence"/>
</dbReference>
<reference evidence="37 38" key="3">
    <citation type="submission" date="2018-06" db="EMBL/GenBank/DDBJ databases">
        <authorList>
            <consortium name="Pathogen Informatics"/>
            <person name="Doyle S."/>
        </authorList>
    </citation>
    <scope>NUCLEOTIDE SEQUENCE [LARGE SCALE GENOMIC DNA]</scope>
    <source>
        <strain evidence="27 41">NCTC11679</strain>
        <strain evidence="25 38">NCTC13465</strain>
        <strain evidence="26 39">NCTC5052</strain>
        <strain evidence="28 40">NCTC9617</strain>
        <strain evidence="24 37">NCTC9645</strain>
    </source>
</reference>
<keyword evidence="5" id="KW-1003">Cell membrane</keyword>
<evidence type="ECO:0000313" key="29">
    <source>
        <dbReference type="EMBL" id="SVN66549.1"/>
    </source>
</evidence>
<dbReference type="AlphaFoldDB" id="A0A060VGU3"/>
<dbReference type="Proteomes" id="UP000275975">
    <property type="component" value="Unassembled WGS sequence"/>
</dbReference>
<reference evidence="12 34" key="1">
    <citation type="submission" date="2014-10" db="EMBL/GenBank/DDBJ databases">
        <title>Plasmid movement, recombination, and chromosomal integration amongst multidrug resistant commensal Escherichia coli clones within a single commercial turkey flock.</title>
        <authorList>
            <person name="Lang K."/>
            <person name="Dorn K."/>
            <person name="Danzeisen J."/>
            <person name="Johnson T."/>
        </authorList>
    </citation>
    <scope>NUCLEOTIDE SEQUENCE [LARGE SCALE GENOMIC DNA]</scope>
    <source>
        <strain evidence="12 34">UMNturkey9</strain>
    </source>
</reference>
<sequence>MKANWIAGGLLLVLYLLWLTATAPARLLAPMLPPGVQVGQFSGSVWRGAAQPVYWHGERLERLAWSLTLAGWQVSLSDPRGVMGQARLWGLRDLRLQEGRLTAPASLLSRWLMSTMPVKAAGEVTFSLTEGRFSDGRCRHIIAGGAQWRQARLHSPVGSLELAQVNGTFRCTVDGAVALTLRQDSHQLSLSGQGTLSPDGRYLFRGTLQPRQGMPPLLALLVTRPTANNAPGPTPWQLQGKWLPQEQK</sequence>
<organism evidence="31 42">
    <name type="scientific">Klebsiella pneumoniae</name>
    <dbReference type="NCBI Taxonomy" id="573"/>
    <lineage>
        <taxon>Bacteria</taxon>
        <taxon>Pseudomonadati</taxon>
        <taxon>Pseudomonadota</taxon>
        <taxon>Gammaproteobacteria</taxon>
        <taxon>Enterobacterales</taxon>
        <taxon>Enterobacteriaceae</taxon>
        <taxon>Klebsiella/Raoultella group</taxon>
        <taxon>Klebsiella</taxon>
        <taxon>Klebsiella pneumoniae complex</taxon>
    </lineage>
</organism>
<reference evidence="17 51" key="15">
    <citation type="submission" date="2020-12" db="EMBL/GenBank/DDBJ databases">
        <title>The complete genome of Klebsiella pneumoniae strain 090374.</title>
        <authorList>
            <person name="Wei L."/>
            <person name="Wen H."/>
            <person name="Liu L."/>
            <person name="Feng Y."/>
            <person name="Zong Z."/>
        </authorList>
    </citation>
    <scope>NUCLEOTIDE SEQUENCE [LARGE SCALE GENOMIC DNA]</scope>
    <source>
        <strain evidence="17 51">WCHKP090374</strain>
    </source>
</reference>
<evidence type="ECO:0000313" key="28">
    <source>
        <dbReference type="EMBL" id="STW48625.1"/>
    </source>
</evidence>
<reference evidence="42 43" key="7">
    <citation type="submission" date="2018-08" db="EMBL/GenBank/DDBJ databases">
        <authorList>
            <consortium name="Pathogen Informatics"/>
        </authorList>
    </citation>
    <scope>NUCLEOTIDE SEQUENCE [LARGE SCALE GENOMIC DNA]</scope>
    <source>
        <strain evidence="33 47">5012STDY7312589</strain>
        <strain evidence="31 42">EuSCAPE_AT002</strain>
        <strain evidence="29 43">EuSCAPE_GR003</strain>
        <strain evidence="30 44">EuSCAPE_UK014</strain>
        <strain evidence="35">k480</strain>
        <strain evidence="23">K480</strain>
    </source>
</reference>
<evidence type="ECO:0000313" key="42">
    <source>
        <dbReference type="Proteomes" id="UP000257587"/>
    </source>
</evidence>
<reference evidence="16 49" key="14">
    <citation type="journal article" date="2020" name="Antibiotics">
        <title>Molecular Typing, Characterization of Antimicrobial Resistance, Virulence Profiling and Analysis of Whole-Genome Sequence of Clinical Klebsiella pneumoniae Isolates.</title>
        <authorList>
            <person name="Shelenkov A."/>
            <person name="Mikhaylova Y."/>
            <person name="Yanushevich Y."/>
            <person name="Samoilov A."/>
            <person name="Petrova L."/>
            <person name="Fomina V."/>
            <person name="Gusarov V."/>
            <person name="Zamyatin M."/>
            <person name="Shagin D."/>
            <person name="Akimkin V."/>
        </authorList>
    </citation>
    <scope>NUCLEOTIDE SEQUENCE [LARGE SCALE GENOMIC DNA]</scope>
    <source>
        <strain evidence="16 49">CriePir120</strain>
    </source>
</reference>
<dbReference type="Proteomes" id="UP000253559">
    <property type="component" value="Unassembled WGS sequence"/>
</dbReference>
<dbReference type="EMBL" id="UGNC01000005">
    <property type="protein sequence ID" value="STW48625.1"/>
    <property type="molecule type" value="Genomic_DNA"/>
</dbReference>
<dbReference type="Proteomes" id="UP000595568">
    <property type="component" value="Chromosome"/>
</dbReference>
<dbReference type="EMBL" id="UAWQ01000019">
    <property type="protein sequence ID" value="SQC48204.1"/>
    <property type="molecule type" value="Genomic_DNA"/>
</dbReference>
<evidence type="ECO:0000313" key="24">
    <source>
        <dbReference type="EMBL" id="SQC22717.1"/>
    </source>
</evidence>
<keyword evidence="7" id="KW-0812">Transmembrane</keyword>
<reference evidence="14 50" key="13">
    <citation type="submission" date="2019-11" db="EMBL/GenBank/DDBJ databases">
        <title>Emergence of a novel subclone of carbapenem-resistant Klebsiella pneumoniae ST11 with enhanced virulence and transmissibility: a molecular epidemiological, clinical, genomic study.</title>
        <authorList>
            <person name="Zhou K."/>
        </authorList>
    </citation>
    <scope>NUCLEOTIDE SEQUENCE [LARGE SCALE GENOMIC DNA]</scope>
    <source>
        <strain evidence="14 50">KP_38044</strain>
    </source>
</reference>
<dbReference type="EMBL" id="RDAM01000001">
    <property type="protein sequence ID" value="RRF08061.1"/>
    <property type="molecule type" value="Genomic_DNA"/>
</dbReference>
<reference evidence="13" key="12">
    <citation type="submission" date="2019-10" db="EMBL/GenBank/DDBJ databases">
        <title>Molecular typing, antibiotic resistance determination and virulence profiling for 36 multidrug-resistant clinical Klebsiella pneumoniae isolates using second- and third-generation sequencing.</title>
        <authorList>
            <person name="Shelenkov A."/>
            <person name="Mikhaylova Y."/>
            <person name="Yanushevich Y."/>
            <person name="Samoilov A."/>
            <person name="Petrova L."/>
            <person name="Fomina V."/>
            <person name="Gusarov V."/>
            <person name="Zamyatin M."/>
            <person name="Shagin D."/>
        </authorList>
    </citation>
    <scope>NUCLEOTIDE SEQUENCE [LARGE SCALE GENOMIC DNA]</scope>
    <source>
        <strain evidence="13">CriePir115</strain>
    </source>
</reference>
<dbReference type="EMBL" id="WJWF01000003">
    <property type="protein sequence ID" value="MRL34737.1"/>
    <property type="molecule type" value="Genomic_DNA"/>
</dbReference>
<dbReference type="Proteomes" id="UP000245817">
    <property type="component" value="Unassembled WGS sequence"/>
</dbReference>
<evidence type="ECO:0000313" key="51">
    <source>
        <dbReference type="Proteomes" id="UP000532829"/>
    </source>
</evidence>
<evidence type="ECO:0000313" key="46">
    <source>
        <dbReference type="Proteomes" id="UP000283322"/>
    </source>
</evidence>
<reference evidence="19" key="6">
    <citation type="submission" date="2018-08" db="EMBL/GenBank/DDBJ databases">
        <title>Klebsiella pneumoniae genome sequencing and assembly.</title>
        <authorList>
            <person name="Martins R.C.R."/>
            <person name="Perdigao-Neto L.V."/>
            <person name="Costa S.F."/>
            <person name="Levin A.S.S."/>
        </authorList>
    </citation>
    <scope>NUCLEOTIDE SEQUENCE</scope>
    <source>
        <strain evidence="19">BC_5001</strain>
    </source>
</reference>
<dbReference type="Proteomes" id="UP000283322">
    <property type="component" value="Unassembled WGS sequence"/>
</dbReference>
<evidence type="ECO:0000313" key="33">
    <source>
        <dbReference type="EMBL" id="VGD30562.1"/>
    </source>
</evidence>
<dbReference type="EMBL" id="CP068602">
    <property type="protein sequence ID" value="QQZ70807.1"/>
    <property type="molecule type" value="Genomic_DNA"/>
</dbReference>
<evidence type="ECO:0000313" key="48">
    <source>
        <dbReference type="Proteomes" id="UP000294951"/>
    </source>
</evidence>
<reference evidence="19" key="5">
    <citation type="submission" date="2018-07" db="EMBL/GenBank/DDBJ databases">
        <authorList>
            <person name="Martins R.C."/>
            <person name="Perdigao-Neto L.V."/>
            <person name="Costa S.F."/>
            <person name="Levin A.S.S."/>
        </authorList>
    </citation>
    <scope>NUCLEOTIDE SEQUENCE</scope>
    <source>
        <strain evidence="19">BC_5001</strain>
    </source>
</reference>
<evidence type="ECO:0000313" key="32">
    <source>
        <dbReference type="EMBL" id="TDK07188.1"/>
    </source>
</evidence>
<evidence type="ECO:0000313" key="41">
    <source>
        <dbReference type="Proteomes" id="UP000255239"/>
    </source>
</evidence>
<feature type="region of interest" description="Disordered" evidence="11">
    <location>
        <begin position="228"/>
        <end position="248"/>
    </location>
</feature>
<evidence type="ECO:0000313" key="30">
    <source>
        <dbReference type="EMBL" id="SWF76020.1"/>
    </source>
</evidence>
<evidence type="ECO:0000313" key="16">
    <source>
        <dbReference type="EMBL" id="QOU51022.1"/>
    </source>
</evidence>
<keyword evidence="4" id="KW-0813">Transport</keyword>
<evidence type="ECO:0000313" key="22">
    <source>
        <dbReference type="EMBL" id="RRF08061.1"/>
    </source>
</evidence>
<dbReference type="Proteomes" id="UP000077826">
    <property type="component" value="Unassembled WGS sequence"/>
</dbReference>
<dbReference type="EMBL" id="SMTN01000001">
    <property type="protein sequence ID" value="TDK07188.1"/>
    <property type="molecule type" value="Genomic_DNA"/>
</dbReference>